<comment type="caution">
    <text evidence="15">The sequence shown here is derived from an EMBL/GenBank/DDBJ whole genome shotgun (WGS) entry which is preliminary data.</text>
</comment>
<dbReference type="Gene3D" id="3.90.230.10">
    <property type="entry name" value="Creatinase/methionine aminopeptidase superfamily"/>
    <property type="match status" value="1"/>
</dbReference>
<feature type="region of interest" description="Disordered" evidence="13">
    <location>
        <begin position="440"/>
        <end position="463"/>
    </location>
</feature>
<dbReference type="EC" id="3.4.11.9" evidence="4"/>
<dbReference type="InterPro" id="IPR001131">
    <property type="entry name" value="Peptidase_M24B_aminopep-P_CS"/>
</dbReference>
<comment type="catalytic activity">
    <reaction evidence="1">
        <text>Release of any N-terminal amino acid, including proline, that is linked to proline, even from a dipeptide or tripeptide.</text>
        <dbReference type="EC" id="3.4.11.9"/>
    </reaction>
</comment>
<evidence type="ECO:0000256" key="12">
    <source>
        <dbReference type="ARBA" id="ARBA00081411"/>
    </source>
</evidence>
<protein>
    <recommendedName>
        <fullName evidence="10">Xaa-Pro aminopeptidase</fullName>
        <ecNumber evidence="4">3.4.11.9</ecNumber>
    </recommendedName>
    <alternativeName>
        <fullName evidence="11">Aminopeptidase P II</fullName>
    </alternativeName>
    <alternativeName>
        <fullName evidence="12">X-Pro aminopeptidase</fullName>
    </alternativeName>
</protein>
<keyword evidence="8" id="KW-0482">Metalloprotease</keyword>
<comment type="cofactor">
    <cofactor evidence="2">
        <name>Mn(2+)</name>
        <dbReference type="ChEBI" id="CHEBI:29035"/>
    </cofactor>
</comment>
<dbReference type="PANTHER" id="PTHR43226">
    <property type="entry name" value="XAA-PRO AMINOPEPTIDASE 3"/>
    <property type="match status" value="1"/>
</dbReference>
<dbReference type="InterPro" id="IPR052433">
    <property type="entry name" value="X-Pro_dipept-like"/>
</dbReference>
<evidence type="ECO:0000256" key="2">
    <source>
        <dbReference type="ARBA" id="ARBA00001936"/>
    </source>
</evidence>
<evidence type="ECO:0000256" key="5">
    <source>
        <dbReference type="ARBA" id="ARBA00022670"/>
    </source>
</evidence>
<keyword evidence="5" id="KW-0645">Protease</keyword>
<evidence type="ECO:0000256" key="1">
    <source>
        <dbReference type="ARBA" id="ARBA00001424"/>
    </source>
</evidence>
<accession>A0A552WZ33</accession>
<dbReference type="GO" id="GO:0030145">
    <property type="term" value="F:manganese ion binding"/>
    <property type="evidence" value="ECO:0007669"/>
    <property type="project" value="InterPro"/>
</dbReference>
<dbReference type="InterPro" id="IPR001714">
    <property type="entry name" value="Pept_M24_MAP"/>
</dbReference>
<dbReference type="NCBIfam" id="NF008131">
    <property type="entry name" value="PRK10879.1"/>
    <property type="match status" value="1"/>
</dbReference>
<dbReference type="SMART" id="SM01011">
    <property type="entry name" value="AMP_N"/>
    <property type="match status" value="1"/>
</dbReference>
<keyword evidence="6" id="KW-0479">Metal-binding</keyword>
<dbReference type="GO" id="GO:0006508">
    <property type="term" value="P:proteolysis"/>
    <property type="evidence" value="ECO:0007669"/>
    <property type="project" value="UniProtKB-KW"/>
</dbReference>
<feature type="domain" description="Aminopeptidase P N-terminal" evidence="14">
    <location>
        <begin position="2"/>
        <end position="135"/>
    </location>
</feature>
<dbReference type="EMBL" id="VJWL01000004">
    <property type="protein sequence ID" value="TRW48078.1"/>
    <property type="molecule type" value="Genomic_DNA"/>
</dbReference>
<dbReference type="GO" id="GO:0005829">
    <property type="term" value="C:cytosol"/>
    <property type="evidence" value="ECO:0007669"/>
    <property type="project" value="TreeGrafter"/>
</dbReference>
<evidence type="ECO:0000256" key="9">
    <source>
        <dbReference type="ARBA" id="ARBA00023211"/>
    </source>
</evidence>
<dbReference type="SUPFAM" id="SSF53092">
    <property type="entry name" value="Creatinase/prolidase N-terminal domain"/>
    <property type="match status" value="1"/>
</dbReference>
<evidence type="ECO:0000256" key="11">
    <source>
        <dbReference type="ARBA" id="ARBA00075356"/>
    </source>
</evidence>
<dbReference type="Pfam" id="PF00557">
    <property type="entry name" value="Peptidase_M24"/>
    <property type="match status" value="1"/>
</dbReference>
<dbReference type="InterPro" id="IPR029149">
    <property type="entry name" value="Creatin/AminoP/Spt16_N"/>
</dbReference>
<dbReference type="Gene3D" id="3.40.350.10">
    <property type="entry name" value="Creatinase/prolidase N-terminal domain"/>
    <property type="match status" value="1"/>
</dbReference>
<keyword evidence="16" id="KW-1185">Reference proteome</keyword>
<comment type="similarity">
    <text evidence="3">Belongs to the peptidase M24B family.</text>
</comment>
<dbReference type="GO" id="GO:0070006">
    <property type="term" value="F:metalloaminopeptidase activity"/>
    <property type="evidence" value="ECO:0007669"/>
    <property type="project" value="InterPro"/>
</dbReference>
<dbReference type="RefSeq" id="WP_143236400.1">
    <property type="nucleotide sequence ID" value="NZ_VJWL01000004.1"/>
</dbReference>
<evidence type="ECO:0000313" key="16">
    <source>
        <dbReference type="Proteomes" id="UP000320359"/>
    </source>
</evidence>
<evidence type="ECO:0000256" key="10">
    <source>
        <dbReference type="ARBA" id="ARBA00069363"/>
    </source>
</evidence>
<keyword evidence="15" id="KW-0031">Aminopeptidase</keyword>
<dbReference type="PROSITE" id="PS00491">
    <property type="entry name" value="PROLINE_PEPTIDASE"/>
    <property type="match status" value="1"/>
</dbReference>
<sequence length="463" mass="51012">MPQAAEYQHRRQAFMKSMKPQGIAIFPGASEVIRSRDTHFPFRQDSDFFYLTGINEPDAVLVLLPDAEVSEILFVLPRDPHAEVWHGRRLGCEQAQSLSGVAQCHALNELDTLLPEYLDGSEHLYYAFDQFPVFEAKLREHLRQLRAAPKRSKTAPPHWHDSRPQLHQQRLIKSDQEIALMQRAADITVEAHKRAMQSVRPGMFEYQVEALLQHEFRHHGGAGAAYGSIVGGGENACILHYTSNSDELCDGDLLLIDAGCEYQGYAADITRTFPVNGTFSPVQRALYEVVLASQEAAFAQIKPGSSLPKAQEAAIKVLTEGLIKLGILQGDVKTHINDLSCRRFFIHGLGHWLGLDVHDVGNYDADGAPIKLKPGMVLTIEPGLYFAPDDDTVPEQYRGIGIRIEDDLLVTADGYHNLTAGVPKSIEGIEALMSAGMSTGMSAGMSTGTRERATSASKRGEDA</sequence>
<dbReference type="AlphaFoldDB" id="A0A552WZ33"/>
<dbReference type="Pfam" id="PF05195">
    <property type="entry name" value="AMP_N"/>
    <property type="match status" value="1"/>
</dbReference>
<feature type="compositionally biased region" description="Basic and acidic residues" evidence="13">
    <location>
        <begin position="449"/>
        <end position="463"/>
    </location>
</feature>
<reference evidence="15 16" key="1">
    <citation type="submission" date="2019-07" db="EMBL/GenBank/DDBJ databases">
        <authorList>
            <person name="Yang M."/>
            <person name="Zhao D."/>
            <person name="Xiang H."/>
        </authorList>
    </citation>
    <scope>NUCLEOTIDE SEQUENCE [LARGE SCALE GENOMIC DNA]</scope>
    <source>
        <strain evidence="15 16">IM1326</strain>
    </source>
</reference>
<dbReference type="Proteomes" id="UP000320359">
    <property type="component" value="Unassembled WGS sequence"/>
</dbReference>
<evidence type="ECO:0000256" key="7">
    <source>
        <dbReference type="ARBA" id="ARBA00022801"/>
    </source>
</evidence>
<evidence type="ECO:0000256" key="3">
    <source>
        <dbReference type="ARBA" id="ARBA00008766"/>
    </source>
</evidence>
<dbReference type="CDD" id="cd01087">
    <property type="entry name" value="Prolidase"/>
    <property type="match status" value="1"/>
</dbReference>
<proteinExistence type="inferred from homology"/>
<evidence type="ECO:0000313" key="15">
    <source>
        <dbReference type="EMBL" id="TRW48078.1"/>
    </source>
</evidence>
<keyword evidence="7 15" id="KW-0378">Hydrolase</keyword>
<name>A0A552WZ33_9GAMM</name>
<organism evidence="15 16">
    <name type="scientific">Aliidiomarina halalkaliphila</name>
    <dbReference type="NCBI Taxonomy" id="2593535"/>
    <lineage>
        <taxon>Bacteria</taxon>
        <taxon>Pseudomonadati</taxon>
        <taxon>Pseudomonadota</taxon>
        <taxon>Gammaproteobacteria</taxon>
        <taxon>Alteromonadales</taxon>
        <taxon>Idiomarinaceae</taxon>
        <taxon>Aliidiomarina</taxon>
    </lineage>
</organism>
<dbReference type="PANTHER" id="PTHR43226:SF4">
    <property type="entry name" value="XAA-PRO AMINOPEPTIDASE 3"/>
    <property type="match status" value="1"/>
</dbReference>
<evidence type="ECO:0000259" key="14">
    <source>
        <dbReference type="SMART" id="SM01011"/>
    </source>
</evidence>
<evidence type="ECO:0000256" key="6">
    <source>
        <dbReference type="ARBA" id="ARBA00022723"/>
    </source>
</evidence>
<dbReference type="FunFam" id="3.90.230.10:FF:000002">
    <property type="entry name" value="Xaa-Pro aminopeptidase 3"/>
    <property type="match status" value="1"/>
</dbReference>
<evidence type="ECO:0000256" key="13">
    <source>
        <dbReference type="SAM" id="MobiDB-lite"/>
    </source>
</evidence>
<evidence type="ECO:0000256" key="8">
    <source>
        <dbReference type="ARBA" id="ARBA00023049"/>
    </source>
</evidence>
<dbReference type="OrthoDB" id="9806388at2"/>
<dbReference type="InterPro" id="IPR007865">
    <property type="entry name" value="Aminopep_P_N"/>
</dbReference>
<dbReference type="InterPro" id="IPR036005">
    <property type="entry name" value="Creatinase/aminopeptidase-like"/>
</dbReference>
<keyword evidence="9" id="KW-0464">Manganese</keyword>
<dbReference type="InterPro" id="IPR000994">
    <property type="entry name" value="Pept_M24"/>
</dbReference>
<evidence type="ECO:0000256" key="4">
    <source>
        <dbReference type="ARBA" id="ARBA00012574"/>
    </source>
</evidence>
<gene>
    <name evidence="15" type="primary">pepP</name>
    <name evidence="15" type="ORF">FM042_10490</name>
</gene>
<dbReference type="PRINTS" id="PR00599">
    <property type="entry name" value="MAPEPTIDASE"/>
</dbReference>
<dbReference type="SUPFAM" id="SSF55920">
    <property type="entry name" value="Creatinase/aminopeptidase"/>
    <property type="match status" value="1"/>
</dbReference>